<evidence type="ECO:0000313" key="2">
    <source>
        <dbReference type="Proteomes" id="UP000053144"/>
    </source>
</evidence>
<organism evidence="1 2">
    <name type="scientific">Phaseolus angularis</name>
    <name type="common">Azuki bean</name>
    <name type="synonym">Vigna angularis</name>
    <dbReference type="NCBI Taxonomy" id="3914"/>
    <lineage>
        <taxon>Eukaryota</taxon>
        <taxon>Viridiplantae</taxon>
        <taxon>Streptophyta</taxon>
        <taxon>Embryophyta</taxon>
        <taxon>Tracheophyta</taxon>
        <taxon>Spermatophyta</taxon>
        <taxon>Magnoliopsida</taxon>
        <taxon>eudicotyledons</taxon>
        <taxon>Gunneridae</taxon>
        <taxon>Pentapetalae</taxon>
        <taxon>rosids</taxon>
        <taxon>fabids</taxon>
        <taxon>Fabales</taxon>
        <taxon>Fabaceae</taxon>
        <taxon>Papilionoideae</taxon>
        <taxon>50 kb inversion clade</taxon>
        <taxon>NPAAA clade</taxon>
        <taxon>indigoferoid/millettioid clade</taxon>
        <taxon>Phaseoleae</taxon>
        <taxon>Vigna</taxon>
    </lineage>
</organism>
<dbReference type="EMBL" id="KQ258263">
    <property type="protein sequence ID" value="KOM25329.1"/>
    <property type="molecule type" value="Genomic_DNA"/>
</dbReference>
<proteinExistence type="predicted"/>
<evidence type="ECO:0000313" key="1">
    <source>
        <dbReference type="EMBL" id="KOM25329.1"/>
    </source>
</evidence>
<accession>A0A0L9T5E5</accession>
<dbReference type="Proteomes" id="UP000053144">
    <property type="component" value="Unassembled WGS sequence"/>
</dbReference>
<sequence length="81" mass="9186">MLAVQSRCSVSARSQVENARHVWERQEVVVLRGTLDERTNLGWQLMRMPVTTPPGCVNSCNYADFIQSGQSVVLSFILYVR</sequence>
<protein>
    <submittedName>
        <fullName evidence="1">Uncharacterized protein</fullName>
    </submittedName>
</protein>
<gene>
    <name evidence="1" type="ORF">LR48_Vigan97s001900</name>
</gene>
<dbReference type="AlphaFoldDB" id="A0A0L9T5E5"/>
<reference evidence="2" key="1">
    <citation type="journal article" date="2015" name="Proc. Natl. Acad. Sci. U.S.A.">
        <title>Genome sequencing of adzuki bean (Vigna angularis) provides insight into high starch and low fat accumulation and domestication.</title>
        <authorList>
            <person name="Yang K."/>
            <person name="Tian Z."/>
            <person name="Chen C."/>
            <person name="Luo L."/>
            <person name="Zhao B."/>
            <person name="Wang Z."/>
            <person name="Yu L."/>
            <person name="Li Y."/>
            <person name="Sun Y."/>
            <person name="Li W."/>
            <person name="Chen Y."/>
            <person name="Li Y."/>
            <person name="Zhang Y."/>
            <person name="Ai D."/>
            <person name="Zhao J."/>
            <person name="Shang C."/>
            <person name="Ma Y."/>
            <person name="Wu B."/>
            <person name="Wang M."/>
            <person name="Gao L."/>
            <person name="Sun D."/>
            <person name="Zhang P."/>
            <person name="Guo F."/>
            <person name="Wang W."/>
            <person name="Li Y."/>
            <person name="Wang J."/>
            <person name="Varshney R.K."/>
            <person name="Wang J."/>
            <person name="Ling H.Q."/>
            <person name="Wan P."/>
        </authorList>
    </citation>
    <scope>NUCLEOTIDE SEQUENCE</scope>
    <source>
        <strain evidence="2">cv. Jingnong 6</strain>
    </source>
</reference>
<dbReference type="Gramene" id="KOM25329">
    <property type="protein sequence ID" value="KOM25329"/>
    <property type="gene ID" value="LR48_Vigan97s001900"/>
</dbReference>
<name>A0A0L9T5E5_PHAAN</name>